<proteinExistence type="predicted"/>
<comment type="caution">
    <text evidence="1">The sequence shown here is derived from an EMBL/GenBank/DDBJ whole genome shotgun (WGS) entry which is preliminary data.</text>
</comment>
<dbReference type="AlphaFoldDB" id="A0A9P3GLE2"/>
<name>A0A9P3GLE2_9APHY</name>
<dbReference type="EMBL" id="BPQB01000072">
    <property type="protein sequence ID" value="GJE97445.1"/>
    <property type="molecule type" value="Genomic_DNA"/>
</dbReference>
<keyword evidence="2" id="KW-1185">Reference proteome</keyword>
<protein>
    <submittedName>
        <fullName evidence="1">Uncharacterized protein</fullName>
    </submittedName>
</protein>
<dbReference type="Proteomes" id="UP000703269">
    <property type="component" value="Unassembled WGS sequence"/>
</dbReference>
<evidence type="ECO:0000313" key="1">
    <source>
        <dbReference type="EMBL" id="GJE97445.1"/>
    </source>
</evidence>
<reference evidence="1 2" key="1">
    <citation type="submission" date="2021-08" db="EMBL/GenBank/DDBJ databases">
        <title>Draft Genome Sequence of Phanerochaete sordida strain YK-624.</title>
        <authorList>
            <person name="Mori T."/>
            <person name="Dohra H."/>
            <person name="Suzuki T."/>
            <person name="Kawagishi H."/>
            <person name="Hirai H."/>
        </authorList>
    </citation>
    <scope>NUCLEOTIDE SEQUENCE [LARGE SCALE GENOMIC DNA]</scope>
    <source>
        <strain evidence="1 2">YK-624</strain>
    </source>
</reference>
<organism evidence="1 2">
    <name type="scientific">Phanerochaete sordida</name>
    <dbReference type="NCBI Taxonomy" id="48140"/>
    <lineage>
        <taxon>Eukaryota</taxon>
        <taxon>Fungi</taxon>
        <taxon>Dikarya</taxon>
        <taxon>Basidiomycota</taxon>
        <taxon>Agaricomycotina</taxon>
        <taxon>Agaricomycetes</taxon>
        <taxon>Polyporales</taxon>
        <taxon>Phanerochaetaceae</taxon>
        <taxon>Phanerochaete</taxon>
    </lineage>
</organism>
<accession>A0A9P3GLE2</accession>
<gene>
    <name evidence="1" type="ORF">PsYK624_136640</name>
</gene>
<evidence type="ECO:0000313" key="2">
    <source>
        <dbReference type="Proteomes" id="UP000703269"/>
    </source>
</evidence>
<sequence length="111" mass="12629">MQRISPAYPYYSTIHHMPRAAIAITLEHPRRLSASQRPRLELLRFAQLSNPSRDDRTAVSGQEPVCRPFVARYEWETAPKNASCKPKLEVRAGVRCHTRAAGVRRCTARTS</sequence>